<dbReference type="InterPro" id="IPR036869">
    <property type="entry name" value="J_dom_sf"/>
</dbReference>
<organism evidence="7 8">
    <name type="scientific">Onychostoma macrolepis</name>
    <dbReference type="NCBI Taxonomy" id="369639"/>
    <lineage>
        <taxon>Eukaryota</taxon>
        <taxon>Metazoa</taxon>
        <taxon>Chordata</taxon>
        <taxon>Craniata</taxon>
        <taxon>Vertebrata</taxon>
        <taxon>Euteleostomi</taxon>
        <taxon>Actinopterygii</taxon>
        <taxon>Neopterygii</taxon>
        <taxon>Teleostei</taxon>
        <taxon>Ostariophysi</taxon>
        <taxon>Cypriniformes</taxon>
        <taxon>Cyprinidae</taxon>
        <taxon>Acrossocheilinae</taxon>
        <taxon>Onychostoma</taxon>
    </lineage>
</organism>
<dbReference type="InterPro" id="IPR007872">
    <property type="entry name" value="DPH_MB_dom"/>
</dbReference>
<dbReference type="PROSITE" id="PS50076">
    <property type="entry name" value="DNAJ_2"/>
    <property type="match status" value="1"/>
</dbReference>
<dbReference type="InterPro" id="IPR001623">
    <property type="entry name" value="DnaJ_domain"/>
</dbReference>
<dbReference type="SUPFAM" id="SSF144217">
    <property type="entry name" value="CSL zinc finger"/>
    <property type="match status" value="1"/>
</dbReference>
<feature type="domain" description="DPH-type MB" evidence="6">
    <location>
        <begin position="249"/>
        <end position="305"/>
    </location>
</feature>
<feature type="domain" description="J" evidence="5">
    <location>
        <begin position="134"/>
        <end position="238"/>
    </location>
</feature>
<keyword evidence="2" id="KW-0479">Metal-binding</keyword>
<dbReference type="Proteomes" id="UP000579812">
    <property type="component" value="Unassembled WGS sequence"/>
</dbReference>
<dbReference type="GO" id="GO:0001671">
    <property type="term" value="F:ATPase activator activity"/>
    <property type="evidence" value="ECO:0007669"/>
    <property type="project" value="TreeGrafter"/>
</dbReference>
<evidence type="ECO:0000313" key="7">
    <source>
        <dbReference type="EMBL" id="KAF4095008.1"/>
    </source>
</evidence>
<dbReference type="PANTHER" id="PTHR45255:SF1">
    <property type="entry name" value="DNAJ HOMOLOG SUBFAMILY C MEMBER 24"/>
    <property type="match status" value="1"/>
</dbReference>
<evidence type="ECO:0000259" key="5">
    <source>
        <dbReference type="PROSITE" id="PS50076"/>
    </source>
</evidence>
<keyword evidence="3" id="KW-0862">Zinc</keyword>
<dbReference type="Gene3D" id="1.10.287.110">
    <property type="entry name" value="DnaJ domain"/>
    <property type="match status" value="1"/>
</dbReference>
<dbReference type="AlphaFoldDB" id="A0A7J6BJ05"/>
<proteinExistence type="inferred from homology"/>
<dbReference type="Gene3D" id="3.10.660.10">
    <property type="entry name" value="DPH Zinc finger"/>
    <property type="match status" value="1"/>
</dbReference>
<evidence type="ECO:0000256" key="2">
    <source>
        <dbReference type="ARBA" id="ARBA00022723"/>
    </source>
</evidence>
<dbReference type="PANTHER" id="PTHR45255">
    <property type="entry name" value="DNAJ HOMOLOG SUBFAMILY C MEMBER 24"/>
    <property type="match status" value="1"/>
</dbReference>
<evidence type="ECO:0000313" key="8">
    <source>
        <dbReference type="Proteomes" id="UP000579812"/>
    </source>
</evidence>
<evidence type="ECO:0000256" key="1">
    <source>
        <dbReference type="ARBA" id="ARBA00006169"/>
    </source>
</evidence>
<evidence type="ECO:0000256" key="3">
    <source>
        <dbReference type="ARBA" id="ARBA00022833"/>
    </source>
</evidence>
<name>A0A7J6BJ05_9TELE</name>
<reference evidence="7 8" key="1">
    <citation type="submission" date="2020-04" db="EMBL/GenBank/DDBJ databases">
        <title>Chromosome-level genome assembly of a cyprinid fish Onychostoma macrolepis by integration of Nanopore Sequencing, Bionano and Hi-C technology.</title>
        <authorList>
            <person name="Wang D."/>
        </authorList>
    </citation>
    <scope>NUCLEOTIDE SEQUENCE [LARGE SCALE GENOMIC DNA]</scope>
    <source>
        <strain evidence="7">SWU-2019</strain>
        <tissue evidence="7">Muscle</tissue>
    </source>
</reference>
<dbReference type="Pfam" id="PF05207">
    <property type="entry name" value="Zn_ribbon_CSL"/>
    <property type="match status" value="1"/>
</dbReference>
<protein>
    <recommendedName>
        <fullName evidence="9">DPH-type MB domain-containing protein</fullName>
    </recommendedName>
</protein>
<evidence type="ECO:0000256" key="4">
    <source>
        <dbReference type="ARBA" id="ARBA00023004"/>
    </source>
</evidence>
<evidence type="ECO:0000259" key="6">
    <source>
        <dbReference type="PROSITE" id="PS51074"/>
    </source>
</evidence>
<dbReference type="GO" id="GO:0008198">
    <property type="term" value="F:ferrous iron binding"/>
    <property type="evidence" value="ECO:0007669"/>
    <property type="project" value="TreeGrafter"/>
</dbReference>
<dbReference type="SUPFAM" id="SSF46565">
    <property type="entry name" value="Chaperone J-domain"/>
    <property type="match status" value="1"/>
</dbReference>
<keyword evidence="4" id="KW-0408">Iron</keyword>
<keyword evidence="8" id="KW-1185">Reference proteome</keyword>
<dbReference type="PROSITE" id="PS51074">
    <property type="entry name" value="DPH_MB"/>
    <property type="match status" value="1"/>
</dbReference>
<evidence type="ECO:0008006" key="9">
    <source>
        <dbReference type="Google" id="ProtNLM"/>
    </source>
</evidence>
<dbReference type="EMBL" id="JAAMOB010000025">
    <property type="protein sequence ID" value="KAF4095008.1"/>
    <property type="molecule type" value="Genomic_DNA"/>
</dbReference>
<accession>A0A7J6BJ05</accession>
<comment type="caution">
    <text evidence="7">The sequence shown here is derived from an EMBL/GenBank/DDBJ whole genome shotgun (WGS) entry which is preliminary data.</text>
</comment>
<sequence>MPPVKTQTSSIDHPIARSCKSIFSLPYSVRSDPYNIATPDLSTERSYTKELTSSSCLSVGHHQGCTDIFDTKRNDGLSVTSRYYMPSHITVALQTWHQRVKPVIPLSGIHLHSRNGKQPLYIRIMVDSSGPQKDWYSILGACPTDDIQELKQKYQKLILMWANEEPHGSADPRPPLIDSHSLRSVDSSRRRILFTRTSKGQDVSEGEAEQHLQRFIDVDQAWKILSNEESRKEYNLQLRANELKQSWPVDARITLDDMNWDCDTECYTYSCRCGGEFILEKDDLKEMETVVCCDSCSLSIEVKKVT</sequence>
<comment type="similarity">
    <text evidence="1">Belongs to the DPH4 family.</text>
</comment>
<gene>
    <name evidence="7" type="ORF">G5714_024086</name>
</gene>
<dbReference type="InterPro" id="IPR036671">
    <property type="entry name" value="DPH_MB_sf"/>
</dbReference>